<dbReference type="InterPro" id="IPR005673">
    <property type="entry name" value="ABC_phos-bd_PstS"/>
</dbReference>
<feature type="binding site" evidence="5">
    <location>
        <position position="91"/>
    </location>
    <ligand>
        <name>phosphate</name>
        <dbReference type="ChEBI" id="CHEBI:43474"/>
    </ligand>
</feature>
<dbReference type="EMBL" id="JANRHA010000006">
    <property type="protein sequence ID" value="MDG3015036.1"/>
    <property type="molecule type" value="Genomic_DNA"/>
</dbReference>
<dbReference type="AlphaFoldDB" id="A0A9X4RHF7"/>
<name>A0A9X4RHF7_9ACTN</name>
<dbReference type="Proteomes" id="UP001152755">
    <property type="component" value="Unassembled WGS sequence"/>
</dbReference>
<keyword evidence="3 4" id="KW-0592">Phosphate transport</keyword>
<sequence length="378" mass="38160">MNLKRSSALVGLVGVVAVASLTACGSDNNAASSASGSVTPASSASCAGKDKLSAAGSSAQKNAMDQFTAKYIEVCNSKGKSKNVAYTASGSGDGRTQFIAKQIDFAGSDSAIKGDQAAKAKQRCAGTDAWNLPMVFGPVAMAYNLPGVDNLVLNGETIAKIFDGSVKNWNDPAIAALNPGVKLPDQQIGVVYRSDSSGTTDNFQTYLTAASHGAWTKGAGSDFVGGVGNGSKGSAGVAQAVRTTPGSIAYVEESFAAQNKLQTASLDSGSGPVALSTEAAAKSVAAAKFANPASDDLTLDLKAMYSSNEPGAYPLVLASYDIVCSKGYDADTAEAVKSFLTSAANEGQQGLGALGYVPLPDTIKTKLMTSINAIAPAS</sequence>
<dbReference type="InterPro" id="IPR024370">
    <property type="entry name" value="PBP_domain"/>
</dbReference>
<feature type="chain" id="PRO_5040835879" description="Phosphate-binding protein" evidence="6">
    <location>
        <begin position="26"/>
        <end position="378"/>
    </location>
</feature>
<evidence type="ECO:0000256" key="5">
    <source>
        <dbReference type="PIRSR" id="PIRSR002756-1"/>
    </source>
</evidence>
<dbReference type="Pfam" id="PF12849">
    <property type="entry name" value="PBP_like_2"/>
    <property type="match status" value="1"/>
</dbReference>
<comment type="similarity">
    <text evidence="1 4">Belongs to the PstS family.</text>
</comment>
<accession>A0A9X4RHF7</accession>
<dbReference type="CDD" id="cd13565">
    <property type="entry name" value="PBP2_PstS"/>
    <property type="match status" value="1"/>
</dbReference>
<feature type="binding site" evidence="5">
    <location>
        <begin position="197"/>
        <end position="199"/>
    </location>
    <ligand>
        <name>phosphate</name>
        <dbReference type="ChEBI" id="CHEBI:43474"/>
    </ligand>
</feature>
<reference evidence="8" key="1">
    <citation type="submission" date="2022-08" db="EMBL/GenBank/DDBJ databases">
        <title>Genome analysis of Corynebacteriales strain.</title>
        <authorList>
            <person name="Lee S.D."/>
        </authorList>
    </citation>
    <scope>NUCLEOTIDE SEQUENCE</scope>
    <source>
        <strain evidence="8">D3-21</strain>
    </source>
</reference>
<feature type="signal peptide" evidence="6">
    <location>
        <begin position="1"/>
        <end position="25"/>
    </location>
</feature>
<evidence type="ECO:0000256" key="1">
    <source>
        <dbReference type="ARBA" id="ARBA00008725"/>
    </source>
</evidence>
<evidence type="ECO:0000259" key="7">
    <source>
        <dbReference type="Pfam" id="PF12849"/>
    </source>
</evidence>
<keyword evidence="2 4" id="KW-0813">Transport</keyword>
<dbReference type="NCBIfam" id="TIGR00975">
    <property type="entry name" value="3a0107s03"/>
    <property type="match status" value="1"/>
</dbReference>
<feature type="binding site" evidence="5">
    <location>
        <begin position="57"/>
        <end position="59"/>
    </location>
    <ligand>
        <name>phosphate</name>
        <dbReference type="ChEBI" id="CHEBI:43474"/>
    </ligand>
</feature>
<dbReference type="GO" id="GO:0043190">
    <property type="term" value="C:ATP-binding cassette (ABC) transporter complex"/>
    <property type="evidence" value="ECO:0007669"/>
    <property type="project" value="InterPro"/>
</dbReference>
<dbReference type="PANTHER" id="PTHR42996:SF1">
    <property type="entry name" value="PHOSPHATE-BINDING PROTEIN PSTS"/>
    <property type="match status" value="1"/>
</dbReference>
<evidence type="ECO:0000256" key="4">
    <source>
        <dbReference type="PIRNR" id="PIRNR002756"/>
    </source>
</evidence>
<keyword evidence="6" id="KW-0732">Signal</keyword>
<comment type="caution">
    <text evidence="8">The sequence shown here is derived from an EMBL/GenBank/DDBJ whole genome shotgun (WGS) entry which is preliminary data.</text>
</comment>
<dbReference type="GO" id="GO:0035435">
    <property type="term" value="P:phosphate ion transmembrane transport"/>
    <property type="evidence" value="ECO:0007669"/>
    <property type="project" value="InterPro"/>
</dbReference>
<evidence type="ECO:0000256" key="3">
    <source>
        <dbReference type="ARBA" id="ARBA00022592"/>
    </source>
</evidence>
<proteinExistence type="inferred from homology"/>
<dbReference type="SUPFAM" id="SSF53850">
    <property type="entry name" value="Periplasmic binding protein-like II"/>
    <property type="match status" value="1"/>
</dbReference>
<protein>
    <recommendedName>
        <fullName evidence="4">Phosphate-binding protein</fullName>
    </recommendedName>
</protein>
<keyword evidence="9" id="KW-1185">Reference proteome</keyword>
<evidence type="ECO:0000256" key="2">
    <source>
        <dbReference type="ARBA" id="ARBA00022448"/>
    </source>
</evidence>
<dbReference type="Gene3D" id="3.40.190.10">
    <property type="entry name" value="Periplasmic binding protein-like II"/>
    <property type="match status" value="2"/>
</dbReference>
<dbReference type="PIRSF" id="PIRSF002756">
    <property type="entry name" value="PstS"/>
    <property type="match status" value="1"/>
</dbReference>
<evidence type="ECO:0000256" key="6">
    <source>
        <dbReference type="SAM" id="SignalP"/>
    </source>
</evidence>
<feature type="domain" description="PBP" evidence="7">
    <location>
        <begin position="43"/>
        <end position="343"/>
    </location>
</feature>
<evidence type="ECO:0000313" key="8">
    <source>
        <dbReference type="EMBL" id="MDG3015036.1"/>
    </source>
</evidence>
<evidence type="ECO:0000313" key="9">
    <source>
        <dbReference type="Proteomes" id="UP001152755"/>
    </source>
</evidence>
<feature type="binding site" evidence="5">
    <location>
        <position position="109"/>
    </location>
    <ligand>
        <name>phosphate</name>
        <dbReference type="ChEBI" id="CHEBI:43474"/>
    </ligand>
</feature>
<dbReference type="GO" id="GO:0042301">
    <property type="term" value="F:phosphate ion binding"/>
    <property type="evidence" value="ECO:0007669"/>
    <property type="project" value="InterPro"/>
</dbReference>
<dbReference type="RefSeq" id="WP_277833855.1">
    <property type="nucleotide sequence ID" value="NZ_JAAIVF010000005.1"/>
</dbReference>
<dbReference type="PANTHER" id="PTHR42996">
    <property type="entry name" value="PHOSPHATE-BINDING PROTEIN PSTS"/>
    <property type="match status" value="1"/>
</dbReference>
<organism evidence="8 9">
    <name type="scientific">Speluncibacter jeojiensis</name>
    <dbReference type="NCBI Taxonomy" id="2710754"/>
    <lineage>
        <taxon>Bacteria</taxon>
        <taxon>Bacillati</taxon>
        <taxon>Actinomycetota</taxon>
        <taxon>Actinomycetes</taxon>
        <taxon>Mycobacteriales</taxon>
        <taxon>Speluncibacteraceae</taxon>
        <taxon>Speluncibacter</taxon>
    </lineage>
</organism>
<dbReference type="PROSITE" id="PS51257">
    <property type="entry name" value="PROKAR_LIPOPROTEIN"/>
    <property type="match status" value="1"/>
</dbReference>
<gene>
    <name evidence="8" type="primary">pstS</name>
    <name evidence="8" type="ORF">NVS88_10775</name>
</gene>
<dbReference type="InterPro" id="IPR050962">
    <property type="entry name" value="Phosphate-bind_PstS"/>
</dbReference>